<dbReference type="InterPro" id="IPR050267">
    <property type="entry name" value="Anti-sigma-factor_SerPK"/>
</dbReference>
<keyword evidence="4" id="KW-1185">Reference proteome</keyword>
<dbReference type="Gene3D" id="3.30.565.10">
    <property type="entry name" value="Histidine kinase-like ATPase, C-terminal domain"/>
    <property type="match status" value="1"/>
</dbReference>
<proteinExistence type="predicted"/>
<dbReference type="InterPro" id="IPR036890">
    <property type="entry name" value="HATPase_C_sf"/>
</dbReference>
<dbReference type="KEGG" id="ccos:Pan44_46970"/>
<dbReference type="PANTHER" id="PTHR35526">
    <property type="entry name" value="ANTI-SIGMA-F FACTOR RSBW-RELATED"/>
    <property type="match status" value="1"/>
</dbReference>
<accession>A0A517SKJ7</accession>
<dbReference type="InParanoid" id="A0A517SKJ7"/>
<dbReference type="Pfam" id="PF13581">
    <property type="entry name" value="HATPase_c_2"/>
    <property type="match status" value="1"/>
</dbReference>
<protein>
    <submittedName>
        <fullName evidence="3">Anti-sigma F factor</fullName>
    </submittedName>
</protein>
<gene>
    <name evidence="3" type="ORF">Pan44_46970</name>
</gene>
<keyword evidence="1" id="KW-0808">Transferase</keyword>
<dbReference type="GO" id="GO:0004674">
    <property type="term" value="F:protein serine/threonine kinase activity"/>
    <property type="evidence" value="ECO:0007669"/>
    <property type="project" value="UniProtKB-KW"/>
</dbReference>
<evidence type="ECO:0000313" key="4">
    <source>
        <dbReference type="Proteomes" id="UP000315700"/>
    </source>
</evidence>
<dbReference type="Proteomes" id="UP000315700">
    <property type="component" value="Chromosome"/>
</dbReference>
<dbReference type="CDD" id="cd16936">
    <property type="entry name" value="HATPase_RsbW-like"/>
    <property type="match status" value="1"/>
</dbReference>
<keyword evidence="1" id="KW-0723">Serine/threonine-protein kinase</keyword>
<dbReference type="PANTHER" id="PTHR35526:SF3">
    <property type="entry name" value="ANTI-SIGMA-F FACTOR RSBW"/>
    <property type="match status" value="1"/>
</dbReference>
<feature type="domain" description="Histidine kinase/HSP90-like ATPase" evidence="2">
    <location>
        <begin position="58"/>
        <end position="175"/>
    </location>
</feature>
<dbReference type="RefSeq" id="WP_145034089.1">
    <property type="nucleotide sequence ID" value="NZ_CP036271.1"/>
</dbReference>
<reference evidence="3 4" key="1">
    <citation type="submission" date="2019-02" db="EMBL/GenBank/DDBJ databases">
        <title>Deep-cultivation of Planctomycetes and their phenomic and genomic characterization uncovers novel biology.</title>
        <authorList>
            <person name="Wiegand S."/>
            <person name="Jogler M."/>
            <person name="Boedeker C."/>
            <person name="Pinto D."/>
            <person name="Vollmers J."/>
            <person name="Rivas-Marin E."/>
            <person name="Kohn T."/>
            <person name="Peeters S.H."/>
            <person name="Heuer A."/>
            <person name="Rast P."/>
            <person name="Oberbeckmann S."/>
            <person name="Bunk B."/>
            <person name="Jeske O."/>
            <person name="Meyerdierks A."/>
            <person name="Storesund J.E."/>
            <person name="Kallscheuer N."/>
            <person name="Luecker S."/>
            <person name="Lage O.M."/>
            <person name="Pohl T."/>
            <person name="Merkel B.J."/>
            <person name="Hornburger P."/>
            <person name="Mueller R.-W."/>
            <person name="Bruemmer F."/>
            <person name="Labrenz M."/>
            <person name="Spormann A.M."/>
            <person name="Op den Camp H."/>
            <person name="Overmann J."/>
            <person name="Amann R."/>
            <person name="Jetten M.S.M."/>
            <person name="Mascher T."/>
            <person name="Medema M.H."/>
            <person name="Devos D.P."/>
            <person name="Kaster A.-K."/>
            <person name="Ovreas L."/>
            <person name="Rohde M."/>
            <person name="Galperin M.Y."/>
            <person name="Jogler C."/>
        </authorList>
    </citation>
    <scope>NUCLEOTIDE SEQUENCE [LARGE SCALE GENOMIC DNA]</scope>
    <source>
        <strain evidence="3 4">Pan44</strain>
    </source>
</reference>
<dbReference type="InterPro" id="IPR003594">
    <property type="entry name" value="HATPase_dom"/>
</dbReference>
<dbReference type="EMBL" id="CP036271">
    <property type="protein sequence ID" value="QDT56640.1"/>
    <property type="molecule type" value="Genomic_DNA"/>
</dbReference>
<evidence type="ECO:0000259" key="2">
    <source>
        <dbReference type="Pfam" id="PF13581"/>
    </source>
</evidence>
<dbReference type="AlphaFoldDB" id="A0A517SKJ7"/>
<keyword evidence="1" id="KW-0418">Kinase</keyword>
<organism evidence="3 4">
    <name type="scientific">Caulifigura coniformis</name>
    <dbReference type="NCBI Taxonomy" id="2527983"/>
    <lineage>
        <taxon>Bacteria</taxon>
        <taxon>Pseudomonadati</taxon>
        <taxon>Planctomycetota</taxon>
        <taxon>Planctomycetia</taxon>
        <taxon>Planctomycetales</taxon>
        <taxon>Planctomycetaceae</taxon>
        <taxon>Caulifigura</taxon>
    </lineage>
</organism>
<dbReference type="OrthoDB" id="9792240at2"/>
<sequence>MSTGWVEKEYRRRDAAGICEHCLTIGIDNCPQKVTRVVQRLLTGAELFDWMTPKARLYAGVALEEALLNAVIHGNLEVSSSLREADDDAFERLIAIRQADQRYSSRMVTVDMEASREQMLWRIEDQGPGFNVSRLPDPRAEDRIGLQSGRGVLMMRTFMDEVSYNRRGNEVTMIKRRKSAPSDILDAIADEFAAEPCELVLAGR</sequence>
<name>A0A517SKJ7_9PLAN</name>
<evidence type="ECO:0000313" key="3">
    <source>
        <dbReference type="EMBL" id="QDT56640.1"/>
    </source>
</evidence>
<evidence type="ECO:0000256" key="1">
    <source>
        <dbReference type="ARBA" id="ARBA00022527"/>
    </source>
</evidence>